<proteinExistence type="predicted"/>
<reference evidence="1 2" key="3">
    <citation type="submission" date="2022-01" db="EMBL/GenBank/DDBJ databases">
        <authorList>
            <person name="Zhou L.Y."/>
        </authorList>
    </citation>
    <scope>NUCLEOTIDE SEQUENCE [LARGE SCALE GENOMIC DNA]</scope>
    <source>
        <strain evidence="1 2">TLK-CK17</strain>
    </source>
</reference>
<keyword evidence="2" id="KW-1185">Reference proteome</keyword>
<accession>A0ABS9HN02</accession>
<evidence type="ECO:0000313" key="2">
    <source>
        <dbReference type="Proteomes" id="UP001430796"/>
    </source>
</evidence>
<sequence>MSAQHISQVMADIAWDRYEEASARASRFLSGAQLDLYDPAPAEAREWRDIAVACDREALRHGG</sequence>
<dbReference type="RefSeq" id="WP_237052783.1">
    <property type="nucleotide sequence ID" value="NZ_JAKJPO010000001.1"/>
</dbReference>
<reference evidence="2" key="2">
    <citation type="submission" date="2022-01" db="EMBL/GenBank/DDBJ databases">
        <title>Lysobacter chinensis sp. nov., a bacterium isolated from cow dung compost.</title>
        <authorList>
            <person name="Zhou L.Y."/>
        </authorList>
    </citation>
    <scope>NUCLEOTIDE SEQUENCE [LARGE SCALE GENOMIC DNA]</scope>
    <source>
        <strain evidence="2">TLK-CK17</strain>
    </source>
</reference>
<gene>
    <name evidence="1" type="ORF">L3V18_01115</name>
</gene>
<evidence type="ECO:0000313" key="1">
    <source>
        <dbReference type="EMBL" id="MCF7220394.1"/>
    </source>
</evidence>
<comment type="caution">
    <text evidence="1">The sequence shown here is derived from an EMBL/GenBank/DDBJ whole genome shotgun (WGS) entry which is preliminary data.</text>
</comment>
<dbReference type="Proteomes" id="UP001430796">
    <property type="component" value="Unassembled WGS sequence"/>
</dbReference>
<reference evidence="1 2" key="1">
    <citation type="submission" date="2022-01" db="EMBL/GenBank/DDBJ databases">
        <title>Lysobacter chinensis sp. nov., a bacterium isolated from cow dung compost.</title>
        <authorList>
            <person name="Liu Y."/>
        </authorList>
    </citation>
    <scope>NUCLEOTIDE SEQUENCE [LARGE SCALE GENOMIC DNA]</scope>
    <source>
        <strain evidence="1 2">TLK-CK17</strain>
    </source>
</reference>
<name>A0ABS9HN02_9GAMM</name>
<dbReference type="EMBL" id="JAKJPO010000001">
    <property type="protein sequence ID" value="MCF7220394.1"/>
    <property type="molecule type" value="Genomic_DNA"/>
</dbReference>
<organism evidence="1 2">
    <name type="scientific">Marilutibacter chinensis</name>
    <dbReference type="NCBI Taxonomy" id="2912247"/>
    <lineage>
        <taxon>Bacteria</taxon>
        <taxon>Pseudomonadati</taxon>
        <taxon>Pseudomonadota</taxon>
        <taxon>Gammaproteobacteria</taxon>
        <taxon>Lysobacterales</taxon>
        <taxon>Lysobacteraceae</taxon>
        <taxon>Marilutibacter</taxon>
    </lineage>
</organism>
<protein>
    <submittedName>
        <fullName evidence="1">Uncharacterized protein</fullName>
    </submittedName>
</protein>